<dbReference type="EMBL" id="WMBR01000005">
    <property type="protein sequence ID" value="MXP23516.1"/>
    <property type="molecule type" value="Genomic_DNA"/>
</dbReference>
<dbReference type="Pfam" id="PF00106">
    <property type="entry name" value="adh_short"/>
    <property type="match status" value="1"/>
</dbReference>
<dbReference type="GO" id="GO:0016616">
    <property type="term" value="F:oxidoreductase activity, acting on the CH-OH group of donors, NAD or NADP as acceptor"/>
    <property type="evidence" value="ECO:0007669"/>
    <property type="project" value="TreeGrafter"/>
</dbReference>
<dbReference type="AlphaFoldDB" id="A0A6L7GU97"/>
<name>A0A6L7GU97_9ACTN</name>
<evidence type="ECO:0000256" key="1">
    <source>
        <dbReference type="ARBA" id="ARBA00006484"/>
    </source>
</evidence>
<protein>
    <submittedName>
        <fullName evidence="2">SDR family NAD(P)-dependent oxidoreductase</fullName>
    </submittedName>
</protein>
<dbReference type="SUPFAM" id="SSF51735">
    <property type="entry name" value="NAD(P)-binding Rossmann-fold domains"/>
    <property type="match status" value="1"/>
</dbReference>
<sequence>MVRTRSIDGESAVTCCRRTRNTARRLWPPGVIWCDLHTTRLYRTTSSDVDTDAEDQGEGRRAAVMMVHDRVVAITGGGAGLGAAACRRAEELGAAAIAVLDIDGDAAAAVASEVGGLAVRCDVSSEADLRNAIDSAQGELGAIDIFISNAGVGGFSDPFTSDDHWLREYAIHVMSNVYAARALLPGMLARSSGHLAAVASANALTSNPVALAYSVTKHAQLALAEWLAFTYASRRIEASCFCPKGMLTPMMKAGAGATAYGRDAMATAVTPEAAATMLFDTIESGHFLGITHPAVVEDFSSKFPDYDAYIGRMAELHDRLVPEVGAP</sequence>
<evidence type="ECO:0000313" key="2">
    <source>
        <dbReference type="EMBL" id="MXP23516.1"/>
    </source>
</evidence>
<dbReference type="InterPro" id="IPR002347">
    <property type="entry name" value="SDR_fam"/>
</dbReference>
<proteinExistence type="inferred from homology"/>
<dbReference type="Proteomes" id="UP000475545">
    <property type="component" value="Unassembled WGS sequence"/>
</dbReference>
<keyword evidence="3" id="KW-1185">Reference proteome</keyword>
<organism evidence="2 3">
    <name type="scientific">Gordonia mangrovi</name>
    <dbReference type="NCBI Taxonomy" id="2665643"/>
    <lineage>
        <taxon>Bacteria</taxon>
        <taxon>Bacillati</taxon>
        <taxon>Actinomycetota</taxon>
        <taxon>Actinomycetes</taxon>
        <taxon>Mycobacteriales</taxon>
        <taxon>Gordoniaceae</taxon>
        <taxon>Gordonia</taxon>
    </lineage>
</organism>
<evidence type="ECO:0000313" key="3">
    <source>
        <dbReference type="Proteomes" id="UP000475545"/>
    </source>
</evidence>
<gene>
    <name evidence="2" type="ORF">GIY30_19430</name>
</gene>
<dbReference type="PRINTS" id="PR00081">
    <property type="entry name" value="GDHRDH"/>
</dbReference>
<dbReference type="InterPro" id="IPR036291">
    <property type="entry name" value="NAD(P)-bd_dom_sf"/>
</dbReference>
<accession>A0A6L7GU97</accession>
<comment type="similarity">
    <text evidence="1">Belongs to the short-chain dehydrogenases/reductases (SDR) family.</text>
</comment>
<reference evidence="2 3" key="1">
    <citation type="submission" date="2019-11" db="EMBL/GenBank/DDBJ databases">
        <title>Gordonia sp. nov., a novel actinobacterium isolated from mangrove soil in Hainan.</title>
        <authorList>
            <person name="Huang X."/>
            <person name="Xie Y."/>
            <person name="Chu X."/>
            <person name="Xiao K."/>
        </authorList>
    </citation>
    <scope>NUCLEOTIDE SEQUENCE [LARGE SCALE GENOMIC DNA]</scope>
    <source>
        <strain evidence="2 3">HNM0687</strain>
    </source>
</reference>
<dbReference type="PANTHER" id="PTHR42760">
    <property type="entry name" value="SHORT-CHAIN DEHYDROGENASES/REDUCTASES FAMILY MEMBER"/>
    <property type="match status" value="1"/>
</dbReference>
<dbReference type="CDD" id="cd05233">
    <property type="entry name" value="SDR_c"/>
    <property type="match status" value="1"/>
</dbReference>
<comment type="caution">
    <text evidence="2">The sequence shown here is derived from an EMBL/GenBank/DDBJ whole genome shotgun (WGS) entry which is preliminary data.</text>
</comment>
<dbReference type="Gene3D" id="3.40.50.720">
    <property type="entry name" value="NAD(P)-binding Rossmann-like Domain"/>
    <property type="match status" value="1"/>
</dbReference>